<name>A0A517JRQ3_STAAU</name>
<dbReference type="AlphaFoldDB" id="A0A517JRQ3"/>
<feature type="non-terminal residue" evidence="1">
    <location>
        <position position="1"/>
    </location>
</feature>
<keyword evidence="1" id="KW-0614">Plasmid</keyword>
<evidence type="ECO:0000313" key="1">
    <source>
        <dbReference type="EMBL" id="QDS53821.1"/>
    </source>
</evidence>
<geneLocation type="plasmid" evidence="1">
    <name>pSALNB86</name>
</geneLocation>
<organism evidence="1">
    <name type="scientific">Staphylococcus aureus</name>
    <dbReference type="NCBI Taxonomy" id="1280"/>
    <lineage>
        <taxon>Bacteria</taxon>
        <taxon>Bacillati</taxon>
        <taxon>Bacillota</taxon>
        <taxon>Bacilli</taxon>
        <taxon>Bacillales</taxon>
        <taxon>Staphylococcaceae</taxon>
        <taxon>Staphylococcus</taxon>
    </lineage>
</organism>
<dbReference type="EMBL" id="CP042071">
    <property type="protein sequence ID" value="QDS53821.1"/>
    <property type="molecule type" value="Genomic_DNA"/>
</dbReference>
<sequence>VEKLLKQIVMLSDKGNKLTDALIQTVSSQDNNLGSNDAIRGLEKILSKQSGHRANANNYMGGLTN</sequence>
<reference evidence="1" key="1">
    <citation type="submission" date="2019-07" db="EMBL/GenBank/DDBJ databases">
        <title>Comparative genomics of plasmid bearing Staphylococcus aureus strains isolated from various retail meats.</title>
        <authorList>
            <person name="Neyaz L."/>
            <person name="Karki A.B."/>
            <person name="Fakhr M.K."/>
        </authorList>
    </citation>
    <scope>NUCLEOTIDE SEQUENCE</scope>
    <source>
        <strain evidence="1">B1-4A</strain>
        <plasmid evidence="1">pSALNB86</plasmid>
    </source>
</reference>
<accession>A0A517JRQ3</accession>
<proteinExistence type="predicted"/>
<gene>
    <name evidence="1" type="ORF">FP476_14750</name>
</gene>
<protein>
    <submittedName>
        <fullName evidence="1">Uncharacterized protein</fullName>
    </submittedName>
</protein>